<keyword evidence="3 7" id="KW-0732">Signal</keyword>
<dbReference type="OrthoDB" id="1735038at2759"/>
<keyword evidence="9" id="KW-1185">Reference proteome</keyword>
<feature type="chain" id="PRO_5012408550" evidence="7">
    <location>
        <begin position="18"/>
        <end position="583"/>
    </location>
</feature>
<dbReference type="FunFam" id="3.40.50.1820:FF:000165">
    <property type="entry name" value="Serine peptidase, putative"/>
    <property type="match status" value="1"/>
</dbReference>
<evidence type="ECO:0000256" key="7">
    <source>
        <dbReference type="SAM" id="SignalP"/>
    </source>
</evidence>
<dbReference type="AlphaFoldDB" id="A0A1L7X5P6"/>
<evidence type="ECO:0000256" key="1">
    <source>
        <dbReference type="ARBA" id="ARBA00011079"/>
    </source>
</evidence>
<dbReference type="Proteomes" id="UP000184330">
    <property type="component" value="Unassembled WGS sequence"/>
</dbReference>
<dbReference type="SUPFAM" id="SSF53474">
    <property type="entry name" value="alpha/beta-Hydrolases"/>
    <property type="match status" value="1"/>
</dbReference>
<evidence type="ECO:0000256" key="3">
    <source>
        <dbReference type="ARBA" id="ARBA00022729"/>
    </source>
</evidence>
<dbReference type="PANTHER" id="PTHR11010:SF23">
    <property type="entry name" value="SERINE PEPTIDASE"/>
    <property type="match status" value="1"/>
</dbReference>
<dbReference type="Pfam" id="PF05577">
    <property type="entry name" value="Peptidase_S28"/>
    <property type="match status" value="1"/>
</dbReference>
<accession>A0A1L7X5P6</accession>
<evidence type="ECO:0000256" key="4">
    <source>
        <dbReference type="ARBA" id="ARBA00022801"/>
    </source>
</evidence>
<reference evidence="8 9" key="1">
    <citation type="submission" date="2016-03" db="EMBL/GenBank/DDBJ databases">
        <authorList>
            <person name="Ploux O."/>
        </authorList>
    </citation>
    <scope>NUCLEOTIDE SEQUENCE [LARGE SCALE GENOMIC DNA]</scope>
    <source>
        <strain evidence="8 9">UAMH 11012</strain>
    </source>
</reference>
<evidence type="ECO:0000313" key="9">
    <source>
        <dbReference type="Proteomes" id="UP000184330"/>
    </source>
</evidence>
<dbReference type="Gene3D" id="3.40.50.1820">
    <property type="entry name" value="alpha/beta hydrolase"/>
    <property type="match status" value="2"/>
</dbReference>
<feature type="compositionally biased region" description="Low complexity" evidence="6">
    <location>
        <begin position="506"/>
        <end position="546"/>
    </location>
</feature>
<dbReference type="InterPro" id="IPR008758">
    <property type="entry name" value="Peptidase_S28"/>
</dbReference>
<proteinExistence type="inferred from homology"/>
<dbReference type="PANTHER" id="PTHR11010">
    <property type="entry name" value="PROTEASE S28 PRO-X CARBOXYPEPTIDASE-RELATED"/>
    <property type="match status" value="1"/>
</dbReference>
<organism evidence="8 9">
    <name type="scientific">Phialocephala subalpina</name>
    <dbReference type="NCBI Taxonomy" id="576137"/>
    <lineage>
        <taxon>Eukaryota</taxon>
        <taxon>Fungi</taxon>
        <taxon>Dikarya</taxon>
        <taxon>Ascomycota</taxon>
        <taxon>Pezizomycotina</taxon>
        <taxon>Leotiomycetes</taxon>
        <taxon>Helotiales</taxon>
        <taxon>Mollisiaceae</taxon>
        <taxon>Phialocephala</taxon>
        <taxon>Phialocephala fortinii species complex</taxon>
    </lineage>
</organism>
<feature type="region of interest" description="Disordered" evidence="6">
    <location>
        <begin position="499"/>
        <end position="546"/>
    </location>
</feature>
<keyword evidence="5" id="KW-0325">Glycoprotein</keyword>
<feature type="signal peptide" evidence="7">
    <location>
        <begin position="1"/>
        <end position="17"/>
    </location>
</feature>
<dbReference type="EMBL" id="FJOG01000015">
    <property type="protein sequence ID" value="CZR60321.1"/>
    <property type="molecule type" value="Genomic_DNA"/>
</dbReference>
<dbReference type="GO" id="GO:0008239">
    <property type="term" value="F:dipeptidyl-peptidase activity"/>
    <property type="evidence" value="ECO:0007669"/>
    <property type="project" value="TreeGrafter"/>
</dbReference>
<evidence type="ECO:0000256" key="6">
    <source>
        <dbReference type="SAM" id="MobiDB-lite"/>
    </source>
</evidence>
<comment type="similarity">
    <text evidence="1">Belongs to the peptidase S28 family.</text>
</comment>
<evidence type="ECO:0000256" key="5">
    <source>
        <dbReference type="ARBA" id="ARBA00023180"/>
    </source>
</evidence>
<dbReference type="PROSITE" id="PS51257">
    <property type="entry name" value="PROKAR_LIPOPROTEIN"/>
    <property type="match status" value="1"/>
</dbReference>
<evidence type="ECO:0000313" key="8">
    <source>
        <dbReference type="EMBL" id="CZR60321.1"/>
    </source>
</evidence>
<protein>
    <submittedName>
        <fullName evidence="8">Related to serine protease</fullName>
    </submittedName>
</protein>
<name>A0A1L7X5P6_9HELO</name>
<dbReference type="GO" id="GO:0070008">
    <property type="term" value="F:serine-type exopeptidase activity"/>
    <property type="evidence" value="ECO:0007669"/>
    <property type="project" value="InterPro"/>
</dbReference>
<evidence type="ECO:0000256" key="2">
    <source>
        <dbReference type="ARBA" id="ARBA00022670"/>
    </source>
</evidence>
<dbReference type="GO" id="GO:0006508">
    <property type="term" value="P:proteolysis"/>
    <property type="evidence" value="ECO:0007669"/>
    <property type="project" value="UniProtKB-KW"/>
</dbReference>
<keyword evidence="4" id="KW-0378">Hydrolase</keyword>
<sequence length="583" mass="63206">MKAVSFAVACLASVVSCKFAPSHPRNPSVPASADSTSSVQAATFDQLIDHSNPSLGTFKQRYWYSTQYWNGTGSPVIVFNPGEEAADDFTGYLGTATLTGQYAEAVGGAGIVIEHRYWGNSSPFTDLTSANLTYHTVKQAVADMNYFAKNAKLPFDTTGGSNADKAPWVLVGGSYSGALSAWTATSAPGTFWAYHASSAPVEAIEDYWGYFYPIGQGMPKNCSKDISTVIEYVDGVLTTGSSSDKLALKQKFGLGTVEHDSDFARTLVGPLDLWQSSIADFLPFCDYLEGVTAGAKLPGPDGVGLTVALENYASYINSSSGCSATDCYDSYNKDNSEYTTTILDPKGGAGRQWQWMLCNEAFGWWQTGAPANQTTLVSRFVTADYWQQECNFFFPGVQFGLTEEKHNDDYEGWGVKNTQRLMFSNGEFDPWRSAGVSSAFRPGGPLASTPEIPVFIVPDGIHVQDLYMNNVTPAILDLRKQELAQMVSWIEEYYTKGSNTTTKNHSATSTSSKPTSTTSSTSKTTTPAPITTSTKSWTTTTAPRSTTVTSWVSETTTVDCETETYNSVYARQNPTKVARAYQA</sequence>
<dbReference type="InterPro" id="IPR029058">
    <property type="entry name" value="AB_hydrolase_fold"/>
</dbReference>
<keyword evidence="2 8" id="KW-0645">Protease</keyword>
<gene>
    <name evidence="8" type="ORF">PAC_10217</name>
</gene>